<keyword evidence="11" id="KW-0539">Nucleus</keyword>
<sequence length="235" mass="24810">MPGVGLGSHLSLCFSPAPHISCLGSHCSRSELSPVPGLGLTCSRSELSPVPVCWALTCPHVSHLGSHLSLCLMSGLSPVLLHWGSVLTCLRSVLSPVSGLGSHLSQVCALTCPLSPVPGAAMAGTAPPSGVPEPPFTCRECGKSFRWSSRLAHHLRSHTGERPYKCPECPKSFKRSSLLQTHLRVHTGLRAFRCAQCGLTFKWASGHRCPAPGDAGGPRGHQCPGAGRGGHRYHR</sequence>
<proteinExistence type="inferred from homology"/>
<evidence type="ECO:0000256" key="4">
    <source>
        <dbReference type="ARBA" id="ARBA00022723"/>
    </source>
</evidence>
<name>A0A8D2P7I2_ZOSLA</name>
<accession>A0A8D2P7I2</accession>
<keyword evidence="5" id="KW-0677">Repeat</keyword>
<evidence type="ECO:0000256" key="9">
    <source>
        <dbReference type="ARBA" id="ARBA00023125"/>
    </source>
</evidence>
<evidence type="ECO:0000313" key="15">
    <source>
        <dbReference type="Ensembl" id="ENSZLMP00000008169.1"/>
    </source>
</evidence>
<reference evidence="15" key="1">
    <citation type="submission" date="2025-08" db="UniProtKB">
        <authorList>
            <consortium name="Ensembl"/>
        </authorList>
    </citation>
    <scope>IDENTIFICATION</scope>
</reference>
<feature type="domain" description="C2H2-type" evidence="14">
    <location>
        <begin position="136"/>
        <end position="163"/>
    </location>
</feature>
<dbReference type="PROSITE" id="PS00028">
    <property type="entry name" value="ZINC_FINGER_C2H2_1"/>
    <property type="match status" value="2"/>
</dbReference>
<keyword evidence="4" id="KW-0479">Metal-binding</keyword>
<organism evidence="15 16">
    <name type="scientific">Zosterops lateralis melanops</name>
    <dbReference type="NCBI Taxonomy" id="1220523"/>
    <lineage>
        <taxon>Eukaryota</taxon>
        <taxon>Metazoa</taxon>
        <taxon>Chordata</taxon>
        <taxon>Craniata</taxon>
        <taxon>Vertebrata</taxon>
        <taxon>Euteleostomi</taxon>
        <taxon>Archelosauria</taxon>
        <taxon>Archosauria</taxon>
        <taxon>Dinosauria</taxon>
        <taxon>Saurischia</taxon>
        <taxon>Theropoda</taxon>
        <taxon>Coelurosauria</taxon>
        <taxon>Aves</taxon>
        <taxon>Neognathae</taxon>
        <taxon>Neoaves</taxon>
        <taxon>Telluraves</taxon>
        <taxon>Australaves</taxon>
        <taxon>Passeriformes</taxon>
        <taxon>Sylvioidea</taxon>
        <taxon>Zosteropidae</taxon>
        <taxon>Zosterops</taxon>
    </lineage>
</organism>
<dbReference type="PANTHER" id="PTHR23226:SF416">
    <property type="entry name" value="FI01424P"/>
    <property type="match status" value="1"/>
</dbReference>
<evidence type="ECO:0000256" key="13">
    <source>
        <dbReference type="SAM" id="MobiDB-lite"/>
    </source>
</evidence>
<evidence type="ECO:0000256" key="5">
    <source>
        <dbReference type="ARBA" id="ARBA00022737"/>
    </source>
</evidence>
<comment type="similarity">
    <text evidence="3">Belongs to the krueppel C2H2-type zinc-finger protein family.</text>
</comment>
<dbReference type="Pfam" id="PF00096">
    <property type="entry name" value="zf-C2H2"/>
    <property type="match status" value="2"/>
</dbReference>
<dbReference type="InterPro" id="IPR013087">
    <property type="entry name" value="Znf_C2H2_type"/>
</dbReference>
<evidence type="ECO:0000256" key="10">
    <source>
        <dbReference type="ARBA" id="ARBA00023163"/>
    </source>
</evidence>
<keyword evidence="9" id="KW-0238">DNA-binding</keyword>
<dbReference type="FunFam" id="3.30.160.60:FF:000093">
    <property type="entry name" value="zinc finger protein 668 isoform X1"/>
    <property type="match status" value="1"/>
</dbReference>
<keyword evidence="10" id="KW-0804">Transcription</keyword>
<dbReference type="SUPFAM" id="SSF57667">
    <property type="entry name" value="beta-beta-alpha zinc fingers"/>
    <property type="match status" value="2"/>
</dbReference>
<dbReference type="PROSITE" id="PS50157">
    <property type="entry name" value="ZINC_FINGER_C2H2_2"/>
    <property type="match status" value="2"/>
</dbReference>
<dbReference type="GO" id="GO:0000981">
    <property type="term" value="F:DNA-binding transcription factor activity, RNA polymerase II-specific"/>
    <property type="evidence" value="ECO:0007669"/>
    <property type="project" value="TreeGrafter"/>
</dbReference>
<evidence type="ECO:0000256" key="2">
    <source>
        <dbReference type="ARBA" id="ARBA00004123"/>
    </source>
</evidence>
<keyword evidence="16" id="KW-1185">Reference proteome</keyword>
<feature type="domain" description="C2H2-type" evidence="14">
    <location>
        <begin position="164"/>
        <end position="191"/>
    </location>
</feature>
<evidence type="ECO:0000256" key="11">
    <source>
        <dbReference type="ARBA" id="ARBA00023242"/>
    </source>
</evidence>
<evidence type="ECO:0000256" key="3">
    <source>
        <dbReference type="ARBA" id="ARBA00006991"/>
    </source>
</evidence>
<evidence type="ECO:0000259" key="14">
    <source>
        <dbReference type="PROSITE" id="PS50157"/>
    </source>
</evidence>
<reference evidence="15" key="2">
    <citation type="submission" date="2025-09" db="UniProtKB">
        <authorList>
            <consortium name="Ensembl"/>
        </authorList>
    </citation>
    <scope>IDENTIFICATION</scope>
</reference>
<keyword evidence="7" id="KW-0862">Zinc</keyword>
<dbReference type="GO" id="GO:0008270">
    <property type="term" value="F:zinc ion binding"/>
    <property type="evidence" value="ECO:0007669"/>
    <property type="project" value="UniProtKB-KW"/>
</dbReference>
<evidence type="ECO:0000256" key="12">
    <source>
        <dbReference type="PROSITE-ProRule" id="PRU00042"/>
    </source>
</evidence>
<dbReference type="SMART" id="SM00355">
    <property type="entry name" value="ZnF_C2H2"/>
    <property type="match status" value="2"/>
</dbReference>
<dbReference type="InterPro" id="IPR036236">
    <property type="entry name" value="Znf_C2H2_sf"/>
</dbReference>
<protein>
    <recommendedName>
        <fullName evidence="14">C2H2-type domain-containing protein</fullName>
    </recommendedName>
</protein>
<evidence type="ECO:0000256" key="6">
    <source>
        <dbReference type="ARBA" id="ARBA00022771"/>
    </source>
</evidence>
<evidence type="ECO:0000256" key="7">
    <source>
        <dbReference type="ARBA" id="ARBA00022833"/>
    </source>
</evidence>
<dbReference type="Proteomes" id="UP000694401">
    <property type="component" value="Unassembled WGS sequence"/>
</dbReference>
<dbReference type="AlphaFoldDB" id="A0A8D2P7I2"/>
<evidence type="ECO:0000313" key="16">
    <source>
        <dbReference type="Proteomes" id="UP000694401"/>
    </source>
</evidence>
<comment type="function">
    <text evidence="1">May be involved in transcriptional regulation.</text>
</comment>
<dbReference type="Ensembl" id="ENSZLMT00000008395.1">
    <property type="protein sequence ID" value="ENSZLMP00000008169.1"/>
    <property type="gene ID" value="ENSZLMG00000005754.1"/>
</dbReference>
<keyword evidence="8" id="KW-0805">Transcription regulation</keyword>
<dbReference type="GO" id="GO:0000978">
    <property type="term" value="F:RNA polymerase II cis-regulatory region sequence-specific DNA binding"/>
    <property type="evidence" value="ECO:0007669"/>
    <property type="project" value="TreeGrafter"/>
</dbReference>
<evidence type="ECO:0000256" key="8">
    <source>
        <dbReference type="ARBA" id="ARBA00023015"/>
    </source>
</evidence>
<dbReference type="FunFam" id="3.30.160.60:FF:001005">
    <property type="entry name" value="Zinc finger protein 75A"/>
    <property type="match status" value="1"/>
</dbReference>
<keyword evidence="6 12" id="KW-0863">Zinc-finger</keyword>
<dbReference type="PANTHER" id="PTHR23226">
    <property type="entry name" value="ZINC FINGER AND SCAN DOMAIN-CONTAINING"/>
    <property type="match status" value="1"/>
</dbReference>
<evidence type="ECO:0000256" key="1">
    <source>
        <dbReference type="ARBA" id="ARBA00003767"/>
    </source>
</evidence>
<dbReference type="Gene3D" id="3.30.160.60">
    <property type="entry name" value="Classic Zinc Finger"/>
    <property type="match status" value="3"/>
</dbReference>
<feature type="region of interest" description="Disordered" evidence="13">
    <location>
        <begin position="214"/>
        <end position="235"/>
    </location>
</feature>
<dbReference type="GO" id="GO:0005634">
    <property type="term" value="C:nucleus"/>
    <property type="evidence" value="ECO:0007669"/>
    <property type="project" value="UniProtKB-SubCell"/>
</dbReference>
<comment type="subcellular location">
    <subcellularLocation>
        <location evidence="2">Nucleus</location>
    </subcellularLocation>
</comment>